<reference evidence="1 2" key="1">
    <citation type="journal article" date="2015" name="Proc. Natl. Acad. Sci. U.S.A.">
        <title>The resurrection genome of Boea hygrometrica: A blueprint for survival of dehydration.</title>
        <authorList>
            <person name="Xiao L."/>
            <person name="Yang G."/>
            <person name="Zhang L."/>
            <person name="Yang X."/>
            <person name="Zhao S."/>
            <person name="Ji Z."/>
            <person name="Zhou Q."/>
            <person name="Hu M."/>
            <person name="Wang Y."/>
            <person name="Chen M."/>
            <person name="Xu Y."/>
            <person name="Jin H."/>
            <person name="Xiao X."/>
            <person name="Hu G."/>
            <person name="Bao F."/>
            <person name="Hu Y."/>
            <person name="Wan P."/>
            <person name="Li L."/>
            <person name="Deng X."/>
            <person name="Kuang T."/>
            <person name="Xiang C."/>
            <person name="Zhu J.K."/>
            <person name="Oliver M.J."/>
            <person name="He Y."/>
        </authorList>
    </citation>
    <scope>NUCLEOTIDE SEQUENCE [LARGE SCALE GENOMIC DNA]</scope>
    <source>
        <strain evidence="2">cv. XS01</strain>
    </source>
</reference>
<evidence type="ECO:0000313" key="1">
    <source>
        <dbReference type="EMBL" id="KZV56785.1"/>
    </source>
</evidence>
<dbReference type="EMBL" id="KQ987796">
    <property type="protein sequence ID" value="KZV56785.1"/>
    <property type="molecule type" value="Genomic_DNA"/>
</dbReference>
<dbReference type="AlphaFoldDB" id="A0A2Z7DGK5"/>
<gene>
    <name evidence="1" type="ORF">F511_19444</name>
</gene>
<dbReference type="Proteomes" id="UP000250235">
    <property type="component" value="Unassembled WGS sequence"/>
</dbReference>
<evidence type="ECO:0000313" key="2">
    <source>
        <dbReference type="Proteomes" id="UP000250235"/>
    </source>
</evidence>
<sequence length="100" mass="11957">MDQKMREFRVTSCWFWKTVEEVERRRFVKLKRCVLEPAARGLIRATRIHTRFLTRAKHLRDLGRPDFRLRPVHVKPDFEKLLGVTNGLDPLEEQNLGTDQ</sequence>
<keyword evidence="2" id="KW-1185">Reference proteome</keyword>
<dbReference type="GO" id="GO:0016301">
    <property type="term" value="F:kinase activity"/>
    <property type="evidence" value="ECO:0007669"/>
    <property type="project" value="UniProtKB-KW"/>
</dbReference>
<proteinExistence type="predicted"/>
<name>A0A2Z7DGK5_9LAMI</name>
<keyword evidence="1" id="KW-0418">Kinase</keyword>
<protein>
    <submittedName>
        <fullName evidence="1">Histidine kinase 2-like</fullName>
    </submittedName>
</protein>
<keyword evidence="1" id="KW-0808">Transferase</keyword>
<organism evidence="1 2">
    <name type="scientific">Dorcoceras hygrometricum</name>
    <dbReference type="NCBI Taxonomy" id="472368"/>
    <lineage>
        <taxon>Eukaryota</taxon>
        <taxon>Viridiplantae</taxon>
        <taxon>Streptophyta</taxon>
        <taxon>Embryophyta</taxon>
        <taxon>Tracheophyta</taxon>
        <taxon>Spermatophyta</taxon>
        <taxon>Magnoliopsida</taxon>
        <taxon>eudicotyledons</taxon>
        <taxon>Gunneridae</taxon>
        <taxon>Pentapetalae</taxon>
        <taxon>asterids</taxon>
        <taxon>lamiids</taxon>
        <taxon>Lamiales</taxon>
        <taxon>Gesneriaceae</taxon>
        <taxon>Didymocarpoideae</taxon>
        <taxon>Trichosporeae</taxon>
        <taxon>Loxocarpinae</taxon>
        <taxon>Dorcoceras</taxon>
    </lineage>
</organism>
<accession>A0A2Z7DGK5</accession>